<dbReference type="NCBIfam" id="TIGR01182">
    <property type="entry name" value="eda"/>
    <property type="match status" value="1"/>
</dbReference>
<dbReference type="CDD" id="cd00452">
    <property type="entry name" value="KDPG_aldolase"/>
    <property type="match status" value="1"/>
</dbReference>
<protein>
    <recommendedName>
        <fullName evidence="8">2-dehydro-3-deoxy-6-phosphogalactonate aldolase</fullName>
    </recommendedName>
</protein>
<reference evidence="7" key="1">
    <citation type="submission" date="2015-05" db="EMBL/GenBank/DDBJ databases">
        <authorList>
            <consortium name="Pathogen Informatics"/>
        </authorList>
    </citation>
    <scope>NUCLEOTIDE SEQUENCE [LARGE SCALE GENOMIC DNA]</scope>
    <source>
        <strain evidence="7">L1-83</strain>
    </source>
</reference>
<keyword evidence="5" id="KW-0119">Carbohydrate metabolism</keyword>
<organism evidence="6 7">
    <name type="scientific">Roseburia inulinivorans</name>
    <dbReference type="NCBI Taxonomy" id="360807"/>
    <lineage>
        <taxon>Bacteria</taxon>
        <taxon>Bacillati</taxon>
        <taxon>Bacillota</taxon>
        <taxon>Clostridia</taxon>
        <taxon>Lachnospirales</taxon>
        <taxon>Lachnospiraceae</taxon>
        <taxon>Roseburia</taxon>
    </lineage>
</organism>
<keyword evidence="4" id="KW-0456">Lyase</keyword>
<dbReference type="Proteomes" id="UP000049828">
    <property type="component" value="Unassembled WGS sequence"/>
</dbReference>
<dbReference type="PANTHER" id="PTHR30246:SF1">
    <property type="entry name" value="2-DEHYDRO-3-DEOXY-6-PHOSPHOGALACTONATE ALDOLASE-RELATED"/>
    <property type="match status" value="1"/>
</dbReference>
<accession>A0A0M6WLF8</accession>
<dbReference type="InterPro" id="IPR000887">
    <property type="entry name" value="Aldlse_KDPG_KHG"/>
</dbReference>
<dbReference type="Gene3D" id="3.20.20.70">
    <property type="entry name" value="Aldolase class I"/>
    <property type="match status" value="1"/>
</dbReference>
<proteinExistence type="inferred from homology"/>
<sequence>MKSQIIKNIYDKKIVAIVRGLSKEEAVNTAKALAAGGINMIEVTFDQTSKDGYKDTLEAIKTISTMMNDEVYVGAGTVLTVEQVDMAYEVGAQYIITPSVDAEVIKHANELGMVTMPGALSPTEIEEAYKAGADFVKVFPCGNMGADYIKAVKAPLKHIPLLAVGGVNLENIESFIKAGVVGFGLGGNLVNQTYIKEGNYDEITKTAKEFVSAVKN</sequence>
<evidence type="ECO:0000313" key="7">
    <source>
        <dbReference type="Proteomes" id="UP000049828"/>
    </source>
</evidence>
<name>A0A0M6WLF8_9FIRM</name>
<comment type="subunit">
    <text evidence="3">Homotrimer.</text>
</comment>
<comment type="similarity">
    <text evidence="2">Belongs to the KHG/KDPG aldolase family.</text>
</comment>
<dbReference type="OrthoDB" id="9802667at2"/>
<evidence type="ECO:0008006" key="8">
    <source>
        <dbReference type="Google" id="ProtNLM"/>
    </source>
</evidence>
<evidence type="ECO:0000256" key="5">
    <source>
        <dbReference type="ARBA" id="ARBA00023277"/>
    </source>
</evidence>
<comment type="pathway">
    <text evidence="1">Carbohydrate acid metabolism.</text>
</comment>
<dbReference type="PANTHER" id="PTHR30246">
    <property type="entry name" value="2-KETO-3-DEOXY-6-PHOSPHOGLUCONATE ALDOLASE"/>
    <property type="match status" value="1"/>
</dbReference>
<evidence type="ECO:0000256" key="3">
    <source>
        <dbReference type="ARBA" id="ARBA00011233"/>
    </source>
</evidence>
<dbReference type="InterPro" id="IPR013785">
    <property type="entry name" value="Aldolase_TIM"/>
</dbReference>
<evidence type="ECO:0000256" key="2">
    <source>
        <dbReference type="ARBA" id="ARBA00006906"/>
    </source>
</evidence>
<dbReference type="AlphaFoldDB" id="A0A0M6WLF8"/>
<dbReference type="SUPFAM" id="SSF51569">
    <property type="entry name" value="Aldolase"/>
    <property type="match status" value="1"/>
</dbReference>
<dbReference type="RefSeq" id="WP_055039656.1">
    <property type="nucleotide sequence ID" value="NZ_CVRS01000069.1"/>
</dbReference>
<evidence type="ECO:0000313" key="6">
    <source>
        <dbReference type="EMBL" id="CRL37924.1"/>
    </source>
</evidence>
<dbReference type="EMBL" id="CVRS01000069">
    <property type="protein sequence ID" value="CRL37924.1"/>
    <property type="molecule type" value="Genomic_DNA"/>
</dbReference>
<gene>
    <name evidence="6" type="ORF">RIL183_21291</name>
</gene>
<dbReference type="Pfam" id="PF01081">
    <property type="entry name" value="Aldolase"/>
    <property type="match status" value="1"/>
</dbReference>
<evidence type="ECO:0000256" key="4">
    <source>
        <dbReference type="ARBA" id="ARBA00023239"/>
    </source>
</evidence>
<dbReference type="GO" id="GO:0016829">
    <property type="term" value="F:lyase activity"/>
    <property type="evidence" value="ECO:0007669"/>
    <property type="project" value="UniProtKB-KW"/>
</dbReference>
<evidence type="ECO:0000256" key="1">
    <source>
        <dbReference type="ARBA" id="ARBA00004761"/>
    </source>
</evidence>
<keyword evidence="7" id="KW-1185">Reference proteome</keyword>